<dbReference type="AlphaFoldDB" id="M2XRX1"/>
<accession>M2XRX1</accession>
<dbReference type="RefSeq" id="WP_007028727.1">
    <property type="nucleotide sequence ID" value="NZ_AOHO01000026.1"/>
</dbReference>
<dbReference type="OrthoDB" id="3872738at2"/>
<organism evidence="1 2">
    <name type="scientific">Amycolatopsis decaplanina DSM 44594</name>
    <dbReference type="NCBI Taxonomy" id="1284240"/>
    <lineage>
        <taxon>Bacteria</taxon>
        <taxon>Bacillati</taxon>
        <taxon>Actinomycetota</taxon>
        <taxon>Actinomycetes</taxon>
        <taxon>Pseudonocardiales</taxon>
        <taxon>Pseudonocardiaceae</taxon>
        <taxon>Amycolatopsis</taxon>
    </lineage>
</organism>
<dbReference type="EMBL" id="AOHO01000026">
    <property type="protein sequence ID" value="EME63736.1"/>
    <property type="molecule type" value="Genomic_DNA"/>
</dbReference>
<dbReference type="Proteomes" id="UP000054226">
    <property type="component" value="Unassembled WGS sequence"/>
</dbReference>
<comment type="caution">
    <text evidence="1">The sequence shown here is derived from an EMBL/GenBank/DDBJ whole genome shotgun (WGS) entry which is preliminary data.</text>
</comment>
<evidence type="ECO:0000313" key="2">
    <source>
        <dbReference type="Proteomes" id="UP000054226"/>
    </source>
</evidence>
<proteinExistence type="predicted"/>
<keyword evidence="2" id="KW-1185">Reference proteome</keyword>
<reference evidence="1 2" key="1">
    <citation type="journal article" date="2013" name="Genome Announc.">
        <title>Draft Genome Sequence of Amycolatopsis decaplanina Strain DSM 44594T.</title>
        <authorList>
            <person name="Kaur N."/>
            <person name="Kumar S."/>
            <person name="Bala M."/>
            <person name="Raghava G.P."/>
            <person name="Mayilraj S."/>
        </authorList>
    </citation>
    <scope>NUCLEOTIDE SEQUENCE [LARGE SCALE GENOMIC DNA]</scope>
    <source>
        <strain evidence="1 2">DSM 44594</strain>
    </source>
</reference>
<sequence>MSAEFRYRCGECRYRTPWLDESEGAWQLAEHYRRRHPRVGPGGEFEIRRGWRDLFGRLFR</sequence>
<dbReference type="PATRIC" id="fig|1284240.4.peg.789"/>
<gene>
    <name evidence="1" type="ORF">H074_03944</name>
</gene>
<protein>
    <submittedName>
        <fullName evidence="1">Uncharacterized protein</fullName>
    </submittedName>
</protein>
<name>M2XRX1_9PSEU</name>
<evidence type="ECO:0000313" key="1">
    <source>
        <dbReference type="EMBL" id="EME63736.1"/>
    </source>
</evidence>